<feature type="region of interest" description="Disordered" evidence="4">
    <location>
        <begin position="643"/>
        <end position="665"/>
    </location>
</feature>
<dbReference type="OrthoDB" id="1112565at2759"/>
<evidence type="ECO:0000256" key="1">
    <source>
        <dbReference type="ARBA" id="ARBA00022723"/>
    </source>
</evidence>
<feature type="compositionally biased region" description="Polar residues" evidence="4">
    <location>
        <begin position="47"/>
        <end position="58"/>
    </location>
</feature>
<organism evidence="6 7">
    <name type="scientific">Eremothecium gossypii (strain ATCC 10895 / CBS 109.51 / FGSC 9923 / NRRL Y-1056)</name>
    <name type="common">Yeast</name>
    <name type="synonym">Ashbya gossypii</name>
    <dbReference type="NCBI Taxonomy" id="284811"/>
    <lineage>
        <taxon>Eukaryota</taxon>
        <taxon>Fungi</taxon>
        <taxon>Dikarya</taxon>
        <taxon>Ascomycota</taxon>
        <taxon>Saccharomycotina</taxon>
        <taxon>Saccharomycetes</taxon>
        <taxon>Saccharomycetales</taxon>
        <taxon>Saccharomycetaceae</taxon>
        <taxon>Eremothecium</taxon>
    </lineage>
</organism>
<reference evidence="7" key="2">
    <citation type="journal article" date="2013" name="G3 (Bethesda)">
        <title>Genomes of Ashbya fungi isolated from insects reveal four mating-type loci, numerous translocations, lack of transposons, and distinct gene duplications.</title>
        <authorList>
            <person name="Dietrich F.S."/>
            <person name="Voegeli S."/>
            <person name="Kuo S."/>
            <person name="Philippsen P."/>
        </authorList>
    </citation>
    <scope>GENOME REANNOTATION</scope>
    <source>
        <strain evidence="7">ATCC 10895 / CBS 109.51 / FGSC 9923 / NRRL Y-1056</strain>
    </source>
</reference>
<evidence type="ECO:0000259" key="5">
    <source>
        <dbReference type="PROSITE" id="PS50023"/>
    </source>
</evidence>
<dbReference type="PROSITE" id="PS00478">
    <property type="entry name" value="LIM_DOMAIN_1"/>
    <property type="match status" value="2"/>
</dbReference>
<keyword evidence="3" id="KW-0440">LIM domain</keyword>
<dbReference type="Proteomes" id="UP000000591">
    <property type="component" value="Chromosome IV"/>
</dbReference>
<feature type="compositionally biased region" description="Pro residues" evidence="4">
    <location>
        <begin position="650"/>
        <end position="663"/>
    </location>
</feature>
<feature type="compositionally biased region" description="Basic and acidic residues" evidence="4">
    <location>
        <begin position="280"/>
        <end position="298"/>
    </location>
</feature>
<dbReference type="GO" id="GO:0046872">
    <property type="term" value="F:metal ion binding"/>
    <property type="evidence" value="ECO:0007669"/>
    <property type="project" value="UniProtKB-KW"/>
</dbReference>
<evidence type="ECO:0000256" key="3">
    <source>
        <dbReference type="PROSITE-ProRule" id="PRU00125"/>
    </source>
</evidence>
<feature type="compositionally biased region" description="Polar residues" evidence="4">
    <location>
        <begin position="474"/>
        <end position="483"/>
    </location>
</feature>
<dbReference type="AlphaFoldDB" id="Q759P3"/>
<name>Q759P3_EREGS</name>
<dbReference type="FunCoup" id="Q759P3">
    <property type="interactions" value="42"/>
</dbReference>
<dbReference type="GeneID" id="4620490"/>
<dbReference type="InParanoid" id="Q759P3"/>
<feature type="region of interest" description="Disordered" evidence="4">
    <location>
        <begin position="40"/>
        <end position="96"/>
    </location>
</feature>
<evidence type="ECO:0000256" key="2">
    <source>
        <dbReference type="ARBA" id="ARBA00022833"/>
    </source>
</evidence>
<sequence>MSPYNVLNTSLNGSPFPQLKPHVRYRTAMERAGFDVAYGKFGGRPASKTSAASVTSRHGGSHGAPVGSPHGGSTSSLPTEKPINQSKPSGSADRTLPAAEGLGISASMPSLNTELVASPEPDSTAPADAFALPEIQVSYNHDQRSIATAKDMPSFVVPTPRNSLHSDTDRDSEYSAASEHATLPPYDAGADTGRFSQHFSPAAKRMSTAEVGSISTETRSFASSAERLSMYARNDLVSAPFQLMPTSAAPSVHPIEGAISLPISPDAHAKGQSLYSSATSDEHLGTHSTLDVDQKTTREPSIFDFENQKNSRAISQSNASSTYPTPAPDDTQEPVFSVLDPVERSFMMLTQNSQPDMEDKDEEDGQSLYSADDIRHSVNTVRTANSYQSASTSSHASSKRSPGVADRRQTRYSMMPKIQVSNSAMSLVSVVDEGVDIAPDPILQGSLGKKAEDASLRLSSGGSSEDENTVAAPQESNGLSSTTSQVERLIAQLDDVSLTRGDVDAFDSAAVPLPTSSLAAASHLPQTHLSNRAKKSSAYLSGIPDEVRNLPDLSIDPTLSTMTEHSSPESTVFSPDAQSPVMLSFKGRSLDEIWNPTKPAERLSLAAKRQSIAARNSAIRPVSTYGPNTIQPSQLTHVLSLEAAQRPRDPVPPAVPDHTPPLSPADSPTAWSLLDADSEIHTSPLRISAAKPKYPPGKGPCRSCGEKIKTKSIYSKREGELSGQWHRECFRCTVCALKFNKHVPCYILDDVIYCRQHYHEANNSICRVCRDFIEGECLENDKGETFHVSCLTCYLCHRLIQEDYYIYNDELPLCANHDMDALVRNGIHGERRSSDPDSLEVTNTLSKRRTRLINV</sequence>
<dbReference type="CDD" id="cd09397">
    <property type="entry name" value="LIM1_UF1"/>
    <property type="match status" value="1"/>
</dbReference>
<dbReference type="PANTHER" id="PTHR24211">
    <property type="entry name" value="LIM DOMAIN-CONTAINING PROTEIN"/>
    <property type="match status" value="1"/>
</dbReference>
<proteinExistence type="predicted"/>
<gene>
    <name evidence="6" type="ORF">AGOS_ADR232W</name>
</gene>
<accession>Q759P3</accession>
<dbReference type="GO" id="GO:0030695">
    <property type="term" value="F:GTPase regulator activity"/>
    <property type="evidence" value="ECO:0007669"/>
    <property type="project" value="UniProtKB-ARBA"/>
</dbReference>
<dbReference type="Pfam" id="PF00412">
    <property type="entry name" value="LIM"/>
    <property type="match status" value="2"/>
</dbReference>
<keyword evidence="1 3" id="KW-0479">Metal-binding</keyword>
<feature type="compositionally biased region" description="Polar residues" evidence="4">
    <location>
        <begin position="71"/>
        <end position="89"/>
    </location>
</feature>
<dbReference type="HOGENOM" id="CLU_016772_0_0_1"/>
<dbReference type="CDD" id="cd08368">
    <property type="entry name" value="LIM"/>
    <property type="match status" value="1"/>
</dbReference>
<dbReference type="STRING" id="284811.Q759P3"/>
<evidence type="ECO:0000313" key="7">
    <source>
        <dbReference type="Proteomes" id="UP000000591"/>
    </source>
</evidence>
<dbReference type="eggNOG" id="KOG1703">
    <property type="taxonomic scope" value="Eukaryota"/>
</dbReference>
<feature type="region of interest" description="Disordered" evidence="4">
    <location>
        <begin position="268"/>
        <end position="334"/>
    </location>
</feature>
<reference evidence="6 7" key="1">
    <citation type="journal article" date="2004" name="Science">
        <title>The Ashbya gossypii genome as a tool for mapping the ancient Saccharomyces cerevisiae genome.</title>
        <authorList>
            <person name="Dietrich F.S."/>
            <person name="Voegeli S."/>
            <person name="Brachat S."/>
            <person name="Lerch A."/>
            <person name="Gates K."/>
            <person name="Steiner S."/>
            <person name="Mohr C."/>
            <person name="Pohlmann R."/>
            <person name="Luedi P."/>
            <person name="Choi S."/>
            <person name="Wing R.A."/>
            <person name="Flavier A."/>
            <person name="Gaffney T.D."/>
            <person name="Philippsen P."/>
        </authorList>
    </citation>
    <scope>NUCLEOTIDE SEQUENCE [LARGE SCALE GENOMIC DNA]</scope>
    <source>
        <strain evidence="7">ATCC 10895 / CBS 109.51 / FGSC 9923 / NRRL Y-1056</strain>
    </source>
</reference>
<dbReference type="SUPFAM" id="SSF57716">
    <property type="entry name" value="Glucocorticoid receptor-like (DNA-binding domain)"/>
    <property type="match status" value="1"/>
</dbReference>
<feature type="compositionally biased region" description="Polar residues" evidence="4">
    <location>
        <begin position="308"/>
        <end position="324"/>
    </location>
</feature>
<dbReference type="Gene3D" id="2.10.110.10">
    <property type="entry name" value="Cysteine Rich Protein"/>
    <property type="match status" value="2"/>
</dbReference>
<evidence type="ECO:0000313" key="6">
    <source>
        <dbReference type="EMBL" id="AAS52152.1"/>
    </source>
</evidence>
<dbReference type="InterPro" id="IPR047120">
    <property type="entry name" value="Pk/Esn/Tes"/>
</dbReference>
<dbReference type="OMA" id="NNSICRV"/>
<feature type="region of interest" description="Disordered" evidence="4">
    <location>
        <begin position="157"/>
        <end position="177"/>
    </location>
</feature>
<dbReference type="EMBL" id="AE016817">
    <property type="protein sequence ID" value="AAS52152.1"/>
    <property type="molecule type" value="Genomic_DNA"/>
</dbReference>
<dbReference type="FunFam" id="2.10.110.10:FF:000128">
    <property type="entry name" value="Pxl1p"/>
    <property type="match status" value="1"/>
</dbReference>
<dbReference type="SMART" id="SM00132">
    <property type="entry name" value="LIM"/>
    <property type="match status" value="2"/>
</dbReference>
<feature type="domain" description="LIM zinc-binding" evidence="5">
    <location>
        <begin position="699"/>
        <end position="764"/>
    </location>
</feature>
<keyword evidence="2 3" id="KW-0862">Zinc</keyword>
<protein>
    <submittedName>
        <fullName evidence="6">ADR232Wp</fullName>
    </submittedName>
</protein>
<dbReference type="RefSeq" id="NP_984328.1">
    <property type="nucleotide sequence ID" value="NM_209681.1"/>
</dbReference>
<dbReference type="KEGG" id="ago:AGOS_ADR232W"/>
<evidence type="ECO:0000256" key="4">
    <source>
        <dbReference type="SAM" id="MobiDB-lite"/>
    </source>
</evidence>
<feature type="compositionally biased region" description="Basic and acidic residues" evidence="4">
    <location>
        <begin position="164"/>
        <end position="173"/>
    </location>
</feature>
<feature type="region of interest" description="Disordered" evidence="4">
    <location>
        <begin position="352"/>
        <end position="409"/>
    </location>
</feature>
<dbReference type="PANTHER" id="PTHR24211:SF22">
    <property type="entry name" value="TESTIN"/>
    <property type="match status" value="1"/>
</dbReference>
<feature type="compositionally biased region" description="Acidic residues" evidence="4">
    <location>
        <begin position="356"/>
        <end position="365"/>
    </location>
</feature>
<keyword evidence="7" id="KW-1185">Reference proteome</keyword>
<feature type="region of interest" description="Disordered" evidence="4">
    <location>
        <begin position="454"/>
        <end position="483"/>
    </location>
</feature>
<feature type="compositionally biased region" description="Low complexity" evidence="4">
    <location>
        <begin position="384"/>
        <end position="401"/>
    </location>
</feature>
<dbReference type="InterPro" id="IPR001781">
    <property type="entry name" value="Znf_LIM"/>
</dbReference>
<dbReference type="PROSITE" id="PS50023">
    <property type="entry name" value="LIM_DOMAIN_2"/>
    <property type="match status" value="1"/>
</dbReference>